<protein>
    <submittedName>
        <fullName evidence="4">Uncharacterized protein</fullName>
    </submittedName>
</protein>
<dbReference type="Gene3D" id="1.25.40.20">
    <property type="entry name" value="Ankyrin repeat-containing domain"/>
    <property type="match status" value="1"/>
</dbReference>
<dbReference type="SUPFAM" id="SSF48403">
    <property type="entry name" value="Ankyrin repeat"/>
    <property type="match status" value="1"/>
</dbReference>
<dbReference type="Proteomes" id="UP000800038">
    <property type="component" value="Unassembled WGS sequence"/>
</dbReference>
<evidence type="ECO:0000313" key="5">
    <source>
        <dbReference type="Proteomes" id="UP000800038"/>
    </source>
</evidence>
<dbReference type="Pfam" id="PF12796">
    <property type="entry name" value="Ank_2"/>
    <property type="match status" value="1"/>
</dbReference>
<gene>
    <name evidence="4" type="ORF">EJ02DRAFT_477532</name>
</gene>
<evidence type="ECO:0000313" key="4">
    <source>
        <dbReference type="EMBL" id="KAF1937227.1"/>
    </source>
</evidence>
<feature type="region of interest" description="Disordered" evidence="3">
    <location>
        <begin position="234"/>
        <end position="259"/>
    </location>
</feature>
<dbReference type="EMBL" id="ML976148">
    <property type="protein sequence ID" value="KAF1937227.1"/>
    <property type="molecule type" value="Genomic_DNA"/>
</dbReference>
<name>A0A6A5SIN5_9PLEO</name>
<dbReference type="InterPro" id="IPR002110">
    <property type="entry name" value="Ankyrin_rpt"/>
</dbReference>
<evidence type="ECO:0000256" key="1">
    <source>
        <dbReference type="ARBA" id="ARBA00022737"/>
    </source>
</evidence>
<evidence type="ECO:0000256" key="2">
    <source>
        <dbReference type="ARBA" id="ARBA00023043"/>
    </source>
</evidence>
<organism evidence="4 5">
    <name type="scientific">Clathrospora elynae</name>
    <dbReference type="NCBI Taxonomy" id="706981"/>
    <lineage>
        <taxon>Eukaryota</taxon>
        <taxon>Fungi</taxon>
        <taxon>Dikarya</taxon>
        <taxon>Ascomycota</taxon>
        <taxon>Pezizomycotina</taxon>
        <taxon>Dothideomycetes</taxon>
        <taxon>Pleosporomycetidae</taxon>
        <taxon>Pleosporales</taxon>
        <taxon>Diademaceae</taxon>
        <taxon>Clathrospora</taxon>
    </lineage>
</organism>
<dbReference type="AlphaFoldDB" id="A0A6A5SIN5"/>
<proteinExistence type="predicted"/>
<dbReference type="OrthoDB" id="7464126at2759"/>
<evidence type="ECO:0000256" key="3">
    <source>
        <dbReference type="SAM" id="MobiDB-lite"/>
    </source>
</evidence>
<accession>A0A6A5SIN5</accession>
<dbReference type="PANTHER" id="PTHR24198">
    <property type="entry name" value="ANKYRIN REPEAT AND PROTEIN KINASE DOMAIN-CONTAINING PROTEIN"/>
    <property type="match status" value="1"/>
</dbReference>
<dbReference type="InterPro" id="IPR036770">
    <property type="entry name" value="Ankyrin_rpt-contain_sf"/>
</dbReference>
<sequence length="259" mass="29392">LITVDEEDSTVRVVHHSLKQYILSGFNGVNNVSFSAEGAQRLMADIVVTYLSYGVFGAELSRTKVQPVPAQSAPSRIVHATLGSSSTTRHLAMKLLRSRRQPAFDMSKTVAEARSSFRPKPKNGFMFYIYAKSYLQDHILYVSGQKAEILRLSSKLIQSRMLEISQVSNDYWRHFHWATENGNEIVLELLLKTGKINANVKDKNGWTPLMRSAQNGHKDTVELAAWHWQRRRSFKEQQRMDSADEGGSERTQRHSRAAA</sequence>
<feature type="non-terminal residue" evidence="4">
    <location>
        <position position="1"/>
    </location>
</feature>
<keyword evidence="1" id="KW-0677">Repeat</keyword>
<feature type="compositionally biased region" description="Basic and acidic residues" evidence="3">
    <location>
        <begin position="234"/>
        <end position="252"/>
    </location>
</feature>
<dbReference type="PANTHER" id="PTHR24198:SF165">
    <property type="entry name" value="ANKYRIN REPEAT-CONTAINING PROTEIN-RELATED"/>
    <property type="match status" value="1"/>
</dbReference>
<keyword evidence="5" id="KW-1185">Reference proteome</keyword>
<keyword evidence="2" id="KW-0040">ANK repeat</keyword>
<reference evidence="4" key="1">
    <citation type="journal article" date="2020" name="Stud. Mycol.">
        <title>101 Dothideomycetes genomes: a test case for predicting lifestyles and emergence of pathogens.</title>
        <authorList>
            <person name="Haridas S."/>
            <person name="Albert R."/>
            <person name="Binder M."/>
            <person name="Bloem J."/>
            <person name="Labutti K."/>
            <person name="Salamov A."/>
            <person name="Andreopoulos B."/>
            <person name="Baker S."/>
            <person name="Barry K."/>
            <person name="Bills G."/>
            <person name="Bluhm B."/>
            <person name="Cannon C."/>
            <person name="Castanera R."/>
            <person name="Culley D."/>
            <person name="Daum C."/>
            <person name="Ezra D."/>
            <person name="Gonzalez J."/>
            <person name="Henrissat B."/>
            <person name="Kuo A."/>
            <person name="Liang C."/>
            <person name="Lipzen A."/>
            <person name="Lutzoni F."/>
            <person name="Magnuson J."/>
            <person name="Mondo S."/>
            <person name="Nolan M."/>
            <person name="Ohm R."/>
            <person name="Pangilinan J."/>
            <person name="Park H.-J."/>
            <person name="Ramirez L."/>
            <person name="Alfaro M."/>
            <person name="Sun H."/>
            <person name="Tritt A."/>
            <person name="Yoshinaga Y."/>
            <person name="Zwiers L.-H."/>
            <person name="Turgeon B."/>
            <person name="Goodwin S."/>
            <person name="Spatafora J."/>
            <person name="Crous P."/>
            <person name="Grigoriev I."/>
        </authorList>
    </citation>
    <scope>NUCLEOTIDE SEQUENCE</scope>
    <source>
        <strain evidence="4">CBS 161.51</strain>
    </source>
</reference>